<evidence type="ECO:0000313" key="3">
    <source>
        <dbReference type="Proteomes" id="UP000289726"/>
    </source>
</evidence>
<dbReference type="AlphaFoldDB" id="A0A4P6MDK4"/>
<evidence type="ECO:0000259" key="1">
    <source>
        <dbReference type="Pfam" id="PF00496"/>
    </source>
</evidence>
<dbReference type="EMBL" id="CP035949">
    <property type="protein sequence ID" value="QBF23665.1"/>
    <property type="molecule type" value="Genomic_DNA"/>
</dbReference>
<organism evidence="2 3">
    <name type="scientific">'Catharanthus roseus' aster yellows phytoplasma</name>
    <dbReference type="NCBI Taxonomy" id="1193712"/>
    <lineage>
        <taxon>Bacteria</taxon>
        <taxon>Bacillati</taxon>
        <taxon>Mycoplasmatota</taxon>
        <taxon>Mollicutes</taxon>
        <taxon>Acholeplasmatales</taxon>
        <taxon>Acholeplasmataceae</taxon>
        <taxon>Candidatus Phytoplasma</taxon>
        <taxon>16SrI (Aster yellows group)</taxon>
    </lineage>
</organism>
<dbReference type="InterPro" id="IPR000914">
    <property type="entry name" value="SBP_5_dom"/>
</dbReference>
<feature type="domain" description="Solute-binding protein family 5" evidence="1">
    <location>
        <begin position="17"/>
        <end position="206"/>
    </location>
</feature>
<dbReference type="Pfam" id="PF00496">
    <property type="entry name" value="SBP_bac_5"/>
    <property type="match status" value="1"/>
</dbReference>
<proteinExistence type="predicted"/>
<dbReference type="Gene3D" id="3.40.190.10">
    <property type="entry name" value="Periplasmic binding protein-like II"/>
    <property type="match status" value="1"/>
</dbReference>
<evidence type="ECO:0000313" key="2">
    <source>
        <dbReference type="EMBL" id="QBF23665.1"/>
    </source>
</evidence>
<dbReference type="RefSeq" id="WP_130427312.1">
    <property type="nucleotide sequence ID" value="NZ_CP035949.1"/>
</dbReference>
<accession>A0A4P6MDK4</accession>
<reference evidence="2 3" key="1">
    <citation type="submission" date="2019-02" db="EMBL/GenBank/DDBJ databases">
        <title>Draft Genome Sequence of Maize Bushy Stunt-like Phytoplasma group 16SrI-B (Aster yellows) in South Africa.</title>
        <authorList>
            <person name="Coetzee B."/>
            <person name="Douglas-Smit N."/>
            <person name="Maree H.J."/>
            <person name="Burger J.T."/>
            <person name="Kruger K."/>
            <person name="Pietersen G."/>
        </authorList>
    </citation>
    <scope>NUCLEOTIDE SEQUENCE [LARGE SCALE GENOMIC DNA]</scope>
    <source>
        <strain evidence="2 3">De Villa</strain>
    </source>
</reference>
<name>A0A4P6MDK4_9MOLU</name>
<dbReference type="SUPFAM" id="SSF53850">
    <property type="entry name" value="Periplasmic binding protein-like II"/>
    <property type="match status" value="1"/>
</dbReference>
<dbReference type="Proteomes" id="UP000289726">
    <property type="component" value="Chromosome"/>
</dbReference>
<keyword evidence="3" id="KW-1185">Reference proteome</keyword>
<sequence length="244" mass="29077">MKEEHYHETKERYIKSKKFKCVLKDGLKFENEKPINADVIAYCLEKHQQIIKETLESNEDNIYSCDKNNVLLKDIVFEKINDTSFIITYPETQHLLTLFKNLNILTLFPQQEFEAAYFTNKEEEIQSQYATKQHPFISYGVYCLSQGYNEKCWEFVKNKHHFNVDKYPLEKVVYKIVSNVDDQNQLWQTNSLNETHIMEEKDFFALAQTNPINPNNILMFDSVEQVNIFLEKRVSEDNPKFNFL</sequence>
<gene>
    <name evidence="2" type="ORF">EXT02_00240</name>
</gene>
<protein>
    <recommendedName>
        <fullName evidence="1">Solute-binding protein family 5 domain-containing protein</fullName>
    </recommendedName>
</protein>